<dbReference type="RefSeq" id="WP_173147321.1">
    <property type="nucleotide sequence ID" value="NZ_CP053985.1"/>
</dbReference>
<reference evidence="3 4" key="1">
    <citation type="submission" date="2020-05" db="EMBL/GenBank/DDBJ databases">
        <title>FDA dAtabase for Regulatory Grade micrObial Sequences (FDA-ARGOS): Supporting development and validation of Infectious Disease Dx tests.</title>
        <authorList>
            <person name="Sproer C."/>
            <person name="Gronow S."/>
            <person name="Severitt S."/>
            <person name="Schroder I."/>
            <person name="Tallon L."/>
            <person name="Sadzewicz L."/>
            <person name="Zhao X."/>
            <person name="Vavikolanu K."/>
            <person name="Mehta A."/>
            <person name="Aluvathingal J."/>
            <person name="Nadendla S."/>
            <person name="Myers T."/>
            <person name="Yan Y."/>
            <person name="Sichtig H."/>
        </authorList>
    </citation>
    <scope>NUCLEOTIDE SEQUENCE [LARGE SCALE GENOMIC DNA]</scope>
    <source>
        <strain evidence="3 4">FDAARGOS_790</strain>
    </source>
</reference>
<evidence type="ECO:0000259" key="2">
    <source>
        <dbReference type="Pfam" id="PF12172"/>
    </source>
</evidence>
<dbReference type="SUPFAM" id="SSF50249">
    <property type="entry name" value="Nucleic acid-binding proteins"/>
    <property type="match status" value="1"/>
</dbReference>
<dbReference type="EMBL" id="CP053985">
    <property type="protein sequence ID" value="QKH38208.1"/>
    <property type="molecule type" value="Genomic_DNA"/>
</dbReference>
<evidence type="ECO:0000259" key="1">
    <source>
        <dbReference type="Pfam" id="PF01796"/>
    </source>
</evidence>
<evidence type="ECO:0000313" key="3">
    <source>
        <dbReference type="EMBL" id="QKH38208.1"/>
    </source>
</evidence>
<dbReference type="PANTHER" id="PTHR34075">
    <property type="entry name" value="BLR3430 PROTEIN"/>
    <property type="match status" value="1"/>
</dbReference>
<feature type="domain" description="ChsH2 C-terminal OB-fold" evidence="1">
    <location>
        <begin position="50"/>
        <end position="112"/>
    </location>
</feature>
<sequence>MKPIPTPDTLPYWNAAKQGRLEIQQCNDCGKFFFYPGIFCRHCLSDAVHWKQVSGKAKLISYVINHRPIAGNEGASPIIALVELAEGPRMMTNIVGVVPTPESLVLDMDLVVDFVQRDGISLPVFQPEVISV</sequence>
<dbReference type="InterPro" id="IPR052513">
    <property type="entry name" value="Thioester_dehydratase-like"/>
</dbReference>
<feature type="domain" description="ChsH2 rubredoxin-like zinc ribbon" evidence="2">
    <location>
        <begin position="13"/>
        <end position="48"/>
    </location>
</feature>
<proteinExistence type="predicted"/>
<gene>
    <name evidence="3" type="ORF">FOC84_26055</name>
</gene>
<accession>A0A7D4E096</accession>
<dbReference type="InterPro" id="IPR012340">
    <property type="entry name" value="NA-bd_OB-fold"/>
</dbReference>
<keyword evidence="4" id="KW-1185">Reference proteome</keyword>
<dbReference type="Pfam" id="PF01796">
    <property type="entry name" value="OB_ChsH2_C"/>
    <property type="match status" value="1"/>
</dbReference>
<dbReference type="KEGG" id="apes:FOC84_26055"/>
<evidence type="ECO:0000313" key="4">
    <source>
        <dbReference type="Proteomes" id="UP000500970"/>
    </source>
</evidence>
<organism evidence="3 4">
    <name type="scientific">Achromobacter pestifer</name>
    <dbReference type="NCBI Taxonomy" id="1353889"/>
    <lineage>
        <taxon>Bacteria</taxon>
        <taxon>Pseudomonadati</taxon>
        <taxon>Pseudomonadota</taxon>
        <taxon>Betaproteobacteria</taxon>
        <taxon>Burkholderiales</taxon>
        <taxon>Alcaligenaceae</taxon>
        <taxon>Achromobacter</taxon>
    </lineage>
</organism>
<protein>
    <submittedName>
        <fullName evidence="3">OB-fold domain-containing protein</fullName>
    </submittedName>
</protein>
<dbReference type="InterPro" id="IPR002878">
    <property type="entry name" value="ChsH2_C"/>
</dbReference>
<dbReference type="Pfam" id="PF12172">
    <property type="entry name" value="zf-ChsH2"/>
    <property type="match status" value="1"/>
</dbReference>
<dbReference type="InterPro" id="IPR022002">
    <property type="entry name" value="ChsH2_Znr"/>
</dbReference>
<dbReference type="Gene3D" id="6.10.30.10">
    <property type="match status" value="1"/>
</dbReference>
<name>A0A7D4E096_9BURK</name>
<dbReference type="PANTHER" id="PTHR34075:SF5">
    <property type="entry name" value="BLR3430 PROTEIN"/>
    <property type="match status" value="1"/>
</dbReference>
<dbReference type="Proteomes" id="UP000500970">
    <property type="component" value="Chromosome"/>
</dbReference>
<dbReference type="AlphaFoldDB" id="A0A7D4E096"/>